<feature type="region of interest" description="Disordered" evidence="1">
    <location>
        <begin position="243"/>
        <end position="287"/>
    </location>
</feature>
<evidence type="ECO:0000256" key="1">
    <source>
        <dbReference type="SAM" id="MobiDB-lite"/>
    </source>
</evidence>
<dbReference type="KEGG" id="ome:OLMES_1040"/>
<dbReference type="EMBL" id="CP021425">
    <property type="protein sequence ID" value="ARU55126.1"/>
    <property type="molecule type" value="Genomic_DNA"/>
</dbReference>
<dbReference type="PANTHER" id="PTHR30105">
    <property type="entry name" value="UNCHARACTERIZED YIBQ-RELATED"/>
    <property type="match status" value="1"/>
</dbReference>
<dbReference type="Pfam" id="PF04748">
    <property type="entry name" value="Polysacc_deac_2"/>
    <property type="match status" value="1"/>
</dbReference>
<dbReference type="InterPro" id="IPR006837">
    <property type="entry name" value="Divergent_DAC"/>
</dbReference>
<dbReference type="SUPFAM" id="SSF88713">
    <property type="entry name" value="Glycoside hydrolase/deacetylase"/>
    <property type="match status" value="1"/>
</dbReference>
<keyword evidence="3" id="KW-1185">Reference proteome</keyword>
<dbReference type="InterPro" id="IPR011330">
    <property type="entry name" value="Glyco_hydro/deAcase_b/a-brl"/>
</dbReference>
<organism evidence="2 3">
    <name type="scientific">Oleiphilus messinensis</name>
    <dbReference type="NCBI Taxonomy" id="141451"/>
    <lineage>
        <taxon>Bacteria</taxon>
        <taxon>Pseudomonadati</taxon>
        <taxon>Pseudomonadota</taxon>
        <taxon>Gammaproteobacteria</taxon>
        <taxon>Oceanospirillales</taxon>
        <taxon>Oleiphilaceae</taxon>
        <taxon>Oleiphilus</taxon>
    </lineage>
</organism>
<evidence type="ECO:0000313" key="3">
    <source>
        <dbReference type="Proteomes" id="UP000196027"/>
    </source>
</evidence>
<dbReference type="GO" id="GO:0005975">
    <property type="term" value="P:carbohydrate metabolic process"/>
    <property type="evidence" value="ECO:0007669"/>
    <property type="project" value="InterPro"/>
</dbReference>
<evidence type="ECO:0000313" key="2">
    <source>
        <dbReference type="EMBL" id="ARU55126.1"/>
    </source>
</evidence>
<reference evidence="2 3" key="1">
    <citation type="submission" date="2017-05" db="EMBL/GenBank/DDBJ databases">
        <title>Genomic insights into alkan degradation activity of Oleiphilus messinensis.</title>
        <authorList>
            <person name="Kozyavkin S.A."/>
            <person name="Slesarev A.I."/>
            <person name="Golyshin P.N."/>
            <person name="Korzhenkov A."/>
            <person name="Golyshina O.N."/>
            <person name="Toshchakov S.V."/>
        </authorList>
    </citation>
    <scope>NUCLEOTIDE SEQUENCE [LARGE SCALE GENOMIC DNA]</scope>
    <source>
        <strain evidence="2 3">ME102</strain>
    </source>
</reference>
<dbReference type="Proteomes" id="UP000196027">
    <property type="component" value="Chromosome"/>
</dbReference>
<evidence type="ECO:0008006" key="4">
    <source>
        <dbReference type="Google" id="ProtNLM"/>
    </source>
</evidence>
<dbReference type="Gene3D" id="3.20.20.370">
    <property type="entry name" value="Glycoside hydrolase/deacetylase"/>
    <property type="match status" value="1"/>
</dbReference>
<dbReference type="AlphaFoldDB" id="A0A1Y0I5Q2"/>
<name>A0A1Y0I5Q2_9GAMM</name>
<dbReference type="CDD" id="cd10936">
    <property type="entry name" value="CE4_DAC2"/>
    <property type="match status" value="1"/>
</dbReference>
<accession>A0A1Y0I5Q2</accession>
<feature type="compositionally biased region" description="Polar residues" evidence="1">
    <location>
        <begin position="245"/>
        <end position="257"/>
    </location>
</feature>
<gene>
    <name evidence="2" type="ORF">OLMES_1040</name>
</gene>
<dbReference type="PANTHER" id="PTHR30105:SF2">
    <property type="entry name" value="DIVERGENT POLYSACCHARIDE DEACETYLASE SUPERFAMILY"/>
    <property type="match status" value="1"/>
</dbReference>
<protein>
    <recommendedName>
        <fullName evidence="4">Divergent polysaccharide deacetylase family protein</fullName>
    </recommendedName>
</protein>
<sequence length="287" mass="31790">MGNHQQIGAELATLPFPLTLSFLPHRKHTQTLAKLAHEHQKGIMLHMPMANTKGLRLGPGALQGGMTQVNFTRTLRTAIQSVPHLQGLNNHMGSQLTQQTLEMNWLMTTLQHYPLYFVDSRTIASTIAAKVAQQHGIPTLSRDVFLDHQISKHHIQLMFERLLSLARKNDYAIAIGHPHPETLAVLKEQLPLLGEKGFAIATINGLWELANPGKKMYANRPAPETQAQFDSLGKAALRFGKDAGNHTQSTANSSLKSASAKHLNAPESQPYPTWEEIIARKSTPRPK</sequence>
<proteinExistence type="predicted"/>